<feature type="domain" description="Gfo/Idh/MocA-like oxidoreductase N-terminal" evidence="1">
    <location>
        <begin position="38"/>
        <end position="161"/>
    </location>
</feature>
<dbReference type="Proteomes" id="UP000753961">
    <property type="component" value="Unassembled WGS sequence"/>
</dbReference>
<evidence type="ECO:0000259" key="2">
    <source>
        <dbReference type="Pfam" id="PF19051"/>
    </source>
</evidence>
<organism evidence="3 4">
    <name type="scientific">Membranihabitans marinus</name>
    <dbReference type="NCBI Taxonomy" id="1227546"/>
    <lineage>
        <taxon>Bacteria</taxon>
        <taxon>Pseudomonadati</taxon>
        <taxon>Bacteroidota</taxon>
        <taxon>Saprospiria</taxon>
        <taxon>Saprospirales</taxon>
        <taxon>Saprospiraceae</taxon>
        <taxon>Membranihabitans</taxon>
    </lineage>
</organism>
<proteinExistence type="predicted"/>
<protein>
    <submittedName>
        <fullName evidence="3">Gfo/Idh/MocA family oxidoreductase</fullName>
    </submittedName>
</protein>
<accession>A0A953L8B4</accession>
<dbReference type="InterPro" id="IPR043906">
    <property type="entry name" value="Gfo/Idh/MocA_OxRdtase_bact_C"/>
</dbReference>
<reference evidence="3" key="1">
    <citation type="submission" date="2021-06" db="EMBL/GenBank/DDBJ databases">
        <title>44 bacteria genomes isolated from Dapeng, Shenzhen.</title>
        <authorList>
            <person name="Zheng W."/>
            <person name="Yu S."/>
            <person name="Huang Y."/>
        </authorList>
    </citation>
    <scope>NUCLEOTIDE SEQUENCE</scope>
    <source>
        <strain evidence="3">DP5N28-2</strain>
    </source>
</reference>
<dbReference type="RefSeq" id="WP_222579029.1">
    <property type="nucleotide sequence ID" value="NZ_JAHVHU010000005.1"/>
</dbReference>
<dbReference type="PANTHER" id="PTHR43818">
    <property type="entry name" value="BCDNA.GH03377"/>
    <property type="match status" value="1"/>
</dbReference>
<dbReference type="InterPro" id="IPR050463">
    <property type="entry name" value="Gfo/Idh/MocA_oxidrdct_glycsds"/>
</dbReference>
<dbReference type="SUPFAM" id="SSF55347">
    <property type="entry name" value="Glyceraldehyde-3-phosphate dehydrogenase-like, C-terminal domain"/>
    <property type="match status" value="1"/>
</dbReference>
<dbReference type="InterPro" id="IPR000683">
    <property type="entry name" value="Gfo/Idh/MocA-like_OxRdtase_N"/>
</dbReference>
<feature type="domain" description="Gfo/Idh/MocA-like oxidoreductase bacterial type C-terminal" evidence="2">
    <location>
        <begin position="203"/>
        <end position="308"/>
    </location>
</feature>
<dbReference type="EMBL" id="JAHVHU010000005">
    <property type="protein sequence ID" value="MBY5957510.1"/>
    <property type="molecule type" value="Genomic_DNA"/>
</dbReference>
<comment type="caution">
    <text evidence="3">The sequence shown here is derived from an EMBL/GenBank/DDBJ whole genome shotgun (WGS) entry which is preliminary data.</text>
</comment>
<gene>
    <name evidence="3" type="ORF">KUV50_05135</name>
</gene>
<dbReference type="Pfam" id="PF19051">
    <property type="entry name" value="GFO_IDH_MocA_C2"/>
    <property type="match status" value="1"/>
</dbReference>
<sequence>MSNSRRKFIKTGAYGGGAYMITPVFWKASRKFSPTDTIHVGVIGVNSRGKYLANTFAKLPGFQVNYICDVDSRAIDACKKSVMETQDHKPEGIKDFRKLLEKKDIDAVVIATPDHLHAPIGTLACAAGKHVYVEKPASHNPWEGEQFIKAAKKHHRVVQMGNQQRSSIKNIEGIQLIRDGRIGEVYHADTWYANNRKSIGNGKKTSVPEWLDWELWQGSAVREPYFDNYVHYNWHWFWKYGTGETGNNATHEIDVARWALNLEHPEKVISNGMKGRYTDSDWEMYDTLKVNWVYPDGKTITWDGNSRSGIPKMGTGRGALIYGTEGSMMLTRSGYVHYDPDGKKLSEGRESEVSGSTQTENLVGGGSLTEKHIINFGQVIRDRGVKQNSPLTEGAISTNMTHYANMSYRTGEEVIVNAKDGSLKSKNAKKYWKGEYQPGWEPTV</sequence>
<keyword evidence="4" id="KW-1185">Reference proteome</keyword>
<evidence type="ECO:0000313" key="4">
    <source>
        <dbReference type="Proteomes" id="UP000753961"/>
    </source>
</evidence>
<evidence type="ECO:0000313" key="3">
    <source>
        <dbReference type="EMBL" id="MBY5957510.1"/>
    </source>
</evidence>
<dbReference type="PANTHER" id="PTHR43818:SF5">
    <property type="entry name" value="OXIDOREDUCTASE FAMILY PROTEIN"/>
    <property type="match status" value="1"/>
</dbReference>
<dbReference type="Gene3D" id="3.40.50.720">
    <property type="entry name" value="NAD(P)-binding Rossmann-like Domain"/>
    <property type="match status" value="1"/>
</dbReference>
<dbReference type="InterPro" id="IPR006311">
    <property type="entry name" value="TAT_signal"/>
</dbReference>
<dbReference type="SUPFAM" id="SSF51735">
    <property type="entry name" value="NAD(P)-binding Rossmann-fold domains"/>
    <property type="match status" value="1"/>
</dbReference>
<dbReference type="AlphaFoldDB" id="A0A953L8B4"/>
<name>A0A953L8B4_9BACT</name>
<dbReference type="PROSITE" id="PS51318">
    <property type="entry name" value="TAT"/>
    <property type="match status" value="1"/>
</dbReference>
<evidence type="ECO:0000259" key="1">
    <source>
        <dbReference type="Pfam" id="PF01408"/>
    </source>
</evidence>
<dbReference type="InterPro" id="IPR036291">
    <property type="entry name" value="NAD(P)-bd_dom_sf"/>
</dbReference>
<dbReference type="GO" id="GO:0000166">
    <property type="term" value="F:nucleotide binding"/>
    <property type="evidence" value="ECO:0007669"/>
    <property type="project" value="InterPro"/>
</dbReference>
<dbReference type="Pfam" id="PF01408">
    <property type="entry name" value="GFO_IDH_MocA"/>
    <property type="match status" value="1"/>
</dbReference>
<dbReference type="Gene3D" id="3.30.360.10">
    <property type="entry name" value="Dihydrodipicolinate Reductase, domain 2"/>
    <property type="match status" value="1"/>
</dbReference>